<proteinExistence type="predicted"/>
<dbReference type="PROSITE" id="PS51419">
    <property type="entry name" value="RAB"/>
    <property type="match status" value="1"/>
</dbReference>
<organism evidence="2 3">
    <name type="scientific">Vitrella brassicaformis (strain CCMP3155)</name>
    <dbReference type="NCBI Taxonomy" id="1169540"/>
    <lineage>
        <taxon>Eukaryota</taxon>
        <taxon>Sar</taxon>
        <taxon>Alveolata</taxon>
        <taxon>Colpodellida</taxon>
        <taxon>Vitrellaceae</taxon>
        <taxon>Vitrella</taxon>
    </lineage>
</organism>
<dbReference type="PRINTS" id="PR00449">
    <property type="entry name" value="RASTRNSFRMNG"/>
</dbReference>
<dbReference type="InterPro" id="IPR005225">
    <property type="entry name" value="Small_GTP-bd"/>
</dbReference>
<gene>
    <name evidence="2" type="ORF">Vbra_11511</name>
</gene>
<dbReference type="InParanoid" id="A0A0G4EFJ8"/>
<sequence length="187" mass="21004">MALRLRCKVLLIGDPAVGKTAISQTFSHGLHHFRKDYAMTTGVDVYMKPIKIPEQPVCVELFVLDAGGDDYTQELLKPHYATANAFVFVYDVTSLDSFHHLRSWYERVQAARENAAVVGVVLANKSDYDTSGHNMVKPHMGQEFAKARGLEFFDTSALRGEVEVPLCFLAEVFASSYEERRLALLEM</sequence>
<dbReference type="SMART" id="SM00175">
    <property type="entry name" value="RAB"/>
    <property type="match status" value="1"/>
</dbReference>
<dbReference type="GO" id="GO:0003924">
    <property type="term" value="F:GTPase activity"/>
    <property type="evidence" value="ECO:0007669"/>
    <property type="project" value="InterPro"/>
</dbReference>
<dbReference type="GO" id="GO:0005525">
    <property type="term" value="F:GTP binding"/>
    <property type="evidence" value="ECO:0007669"/>
    <property type="project" value="InterPro"/>
</dbReference>
<dbReference type="SUPFAM" id="SSF52540">
    <property type="entry name" value="P-loop containing nucleoside triphosphate hydrolases"/>
    <property type="match status" value="1"/>
</dbReference>
<evidence type="ECO:0000256" key="1">
    <source>
        <dbReference type="ARBA" id="ARBA00022741"/>
    </source>
</evidence>
<dbReference type="Gene3D" id="3.40.50.300">
    <property type="entry name" value="P-loop containing nucleotide triphosphate hydrolases"/>
    <property type="match status" value="1"/>
</dbReference>
<dbReference type="STRING" id="1169540.A0A0G4EFJ8"/>
<dbReference type="OrthoDB" id="265044at2759"/>
<dbReference type="PROSITE" id="PS51421">
    <property type="entry name" value="RAS"/>
    <property type="match status" value="1"/>
</dbReference>
<dbReference type="PANTHER" id="PTHR47978">
    <property type="match status" value="1"/>
</dbReference>
<dbReference type="EMBL" id="CDMY01000206">
    <property type="protein sequence ID" value="CEL94148.1"/>
    <property type="molecule type" value="Genomic_DNA"/>
</dbReference>
<dbReference type="InterPro" id="IPR001806">
    <property type="entry name" value="Small_GTPase"/>
</dbReference>
<dbReference type="NCBIfam" id="TIGR00231">
    <property type="entry name" value="small_GTP"/>
    <property type="match status" value="1"/>
</dbReference>
<dbReference type="VEuPathDB" id="CryptoDB:Vbra_11511"/>
<keyword evidence="3" id="KW-1185">Reference proteome</keyword>
<protein>
    <submittedName>
        <fullName evidence="2">Uncharacterized protein</fullName>
    </submittedName>
</protein>
<dbReference type="SMART" id="SM00174">
    <property type="entry name" value="RHO"/>
    <property type="match status" value="1"/>
</dbReference>
<keyword evidence="1" id="KW-0547">Nucleotide-binding</keyword>
<dbReference type="OMA" id="KMWGQPS"/>
<dbReference type="InterPro" id="IPR027417">
    <property type="entry name" value="P-loop_NTPase"/>
</dbReference>
<dbReference type="PhylomeDB" id="A0A0G4EFJ8"/>
<dbReference type="Pfam" id="PF00071">
    <property type="entry name" value="Ras"/>
    <property type="match status" value="1"/>
</dbReference>
<dbReference type="SMART" id="SM00173">
    <property type="entry name" value="RAS"/>
    <property type="match status" value="1"/>
</dbReference>
<evidence type="ECO:0000313" key="2">
    <source>
        <dbReference type="EMBL" id="CEL94148.1"/>
    </source>
</evidence>
<dbReference type="AlphaFoldDB" id="A0A0G4EFJ8"/>
<name>A0A0G4EFJ8_VITBC</name>
<evidence type="ECO:0000313" key="3">
    <source>
        <dbReference type="Proteomes" id="UP000041254"/>
    </source>
</evidence>
<dbReference type="Proteomes" id="UP000041254">
    <property type="component" value="Unassembled WGS sequence"/>
</dbReference>
<reference evidence="2 3" key="1">
    <citation type="submission" date="2014-11" db="EMBL/GenBank/DDBJ databases">
        <authorList>
            <person name="Zhu J."/>
            <person name="Qi W."/>
            <person name="Song R."/>
        </authorList>
    </citation>
    <scope>NUCLEOTIDE SEQUENCE [LARGE SCALE GENOMIC DNA]</scope>
</reference>
<accession>A0A0G4EFJ8</accession>